<dbReference type="EMBL" id="UZAK01034776">
    <property type="protein sequence ID" value="VDP46879.1"/>
    <property type="molecule type" value="Genomic_DNA"/>
</dbReference>
<feature type="compositionally biased region" description="Low complexity" evidence="10">
    <location>
        <begin position="172"/>
        <end position="183"/>
    </location>
</feature>
<feature type="region of interest" description="Disordered" evidence="10">
    <location>
        <begin position="162"/>
        <end position="184"/>
    </location>
</feature>
<dbReference type="AlphaFoldDB" id="A0A183KAE1"/>
<evidence type="ECO:0000256" key="5">
    <source>
        <dbReference type="ARBA" id="ARBA00023015"/>
    </source>
</evidence>
<dbReference type="SUPFAM" id="SSF57716">
    <property type="entry name" value="Glucocorticoid receptor-like (DNA-binding domain)"/>
    <property type="match status" value="1"/>
</dbReference>
<evidence type="ECO:0000256" key="10">
    <source>
        <dbReference type="SAM" id="MobiDB-lite"/>
    </source>
</evidence>
<accession>A0A183KAE1</accession>
<proteinExistence type="inferred from homology"/>
<evidence type="ECO:0000313" key="13">
    <source>
        <dbReference type="Proteomes" id="UP000279833"/>
    </source>
</evidence>
<dbReference type="STRING" id="6186.A0A183KAE1"/>
<feature type="domain" description="Nuclear receptor" evidence="11">
    <location>
        <begin position="86"/>
        <end position="165"/>
    </location>
</feature>
<evidence type="ECO:0000259" key="11">
    <source>
        <dbReference type="PROSITE" id="PS51030"/>
    </source>
</evidence>
<dbReference type="PANTHER" id="PTHR24083">
    <property type="entry name" value="NUCLEAR HORMONE RECEPTOR"/>
    <property type="match status" value="1"/>
</dbReference>
<evidence type="ECO:0000256" key="9">
    <source>
        <dbReference type="ARBA" id="ARBA00023242"/>
    </source>
</evidence>
<comment type="similarity">
    <text evidence="1">Belongs to the nuclear hormone receptor family.</text>
</comment>
<reference evidence="14" key="1">
    <citation type="submission" date="2016-06" db="UniProtKB">
        <authorList>
            <consortium name="WormBaseParasite"/>
        </authorList>
    </citation>
    <scope>IDENTIFICATION</scope>
</reference>
<evidence type="ECO:0000256" key="2">
    <source>
        <dbReference type="ARBA" id="ARBA00022723"/>
    </source>
</evidence>
<evidence type="ECO:0000313" key="14">
    <source>
        <dbReference type="WBParaSite" id="SCUD_0001197401-mRNA-1"/>
    </source>
</evidence>
<dbReference type="InterPro" id="IPR001628">
    <property type="entry name" value="Znf_hrmn_rcpt"/>
</dbReference>
<evidence type="ECO:0000256" key="4">
    <source>
        <dbReference type="ARBA" id="ARBA00022833"/>
    </source>
</evidence>
<dbReference type="GO" id="GO:0008270">
    <property type="term" value="F:zinc ion binding"/>
    <property type="evidence" value="ECO:0007669"/>
    <property type="project" value="UniProtKB-KW"/>
</dbReference>
<dbReference type="GO" id="GO:0043565">
    <property type="term" value="F:sequence-specific DNA binding"/>
    <property type="evidence" value="ECO:0007669"/>
    <property type="project" value="InterPro"/>
</dbReference>
<gene>
    <name evidence="12" type="ORF">SCUD_LOCUS11974</name>
</gene>
<name>A0A183KAE1_9TREM</name>
<protein>
    <submittedName>
        <fullName evidence="14">Nuclear receptor domain-containing protein</fullName>
    </submittedName>
</protein>
<dbReference type="GO" id="GO:0003700">
    <property type="term" value="F:DNA-binding transcription factor activity"/>
    <property type="evidence" value="ECO:0007669"/>
    <property type="project" value="InterPro"/>
</dbReference>
<dbReference type="InterPro" id="IPR013088">
    <property type="entry name" value="Znf_NHR/GATA"/>
</dbReference>
<evidence type="ECO:0000256" key="7">
    <source>
        <dbReference type="ARBA" id="ARBA00023163"/>
    </source>
</evidence>
<keyword evidence="5" id="KW-0805">Transcription regulation</keyword>
<organism evidence="14">
    <name type="scientific">Schistosoma curassoni</name>
    <dbReference type="NCBI Taxonomy" id="6186"/>
    <lineage>
        <taxon>Eukaryota</taxon>
        <taxon>Metazoa</taxon>
        <taxon>Spiralia</taxon>
        <taxon>Lophotrochozoa</taxon>
        <taxon>Platyhelminthes</taxon>
        <taxon>Trematoda</taxon>
        <taxon>Digenea</taxon>
        <taxon>Strigeidida</taxon>
        <taxon>Schistosomatoidea</taxon>
        <taxon>Schistosomatidae</taxon>
        <taxon>Schistosoma</taxon>
    </lineage>
</organism>
<keyword evidence="8" id="KW-0675">Receptor</keyword>
<dbReference type="FunFam" id="3.30.50.10:FF:000030">
    <property type="entry name" value="Nuclear Hormone Receptor family"/>
    <property type="match status" value="1"/>
</dbReference>
<dbReference type="WBParaSite" id="SCUD_0001197401-mRNA-1">
    <property type="protein sequence ID" value="SCUD_0001197401-mRNA-1"/>
    <property type="gene ID" value="SCUD_0001197401"/>
</dbReference>
<reference evidence="12 13" key="2">
    <citation type="submission" date="2018-11" db="EMBL/GenBank/DDBJ databases">
        <authorList>
            <consortium name="Pathogen Informatics"/>
        </authorList>
    </citation>
    <scope>NUCLEOTIDE SEQUENCE [LARGE SCALE GENOMIC DNA]</scope>
    <source>
        <strain evidence="12">Dakar</strain>
        <strain evidence="13">Dakar, Senegal</strain>
    </source>
</reference>
<evidence type="ECO:0000313" key="12">
    <source>
        <dbReference type="EMBL" id="VDP46879.1"/>
    </source>
</evidence>
<keyword evidence="3" id="KW-0863">Zinc-finger</keyword>
<dbReference type="PROSITE" id="PS00031">
    <property type="entry name" value="NUCLEAR_REC_DBD_1"/>
    <property type="match status" value="1"/>
</dbReference>
<keyword evidence="7" id="KW-0804">Transcription</keyword>
<dbReference type="PRINTS" id="PR00047">
    <property type="entry name" value="STROIDFINGER"/>
</dbReference>
<evidence type="ECO:0000256" key="3">
    <source>
        <dbReference type="ARBA" id="ARBA00022771"/>
    </source>
</evidence>
<keyword evidence="6" id="KW-0238">DNA-binding</keyword>
<dbReference type="Pfam" id="PF00105">
    <property type="entry name" value="zf-C4"/>
    <property type="match status" value="1"/>
</dbReference>
<dbReference type="PROSITE" id="PS51030">
    <property type="entry name" value="NUCLEAR_REC_DBD_2"/>
    <property type="match status" value="1"/>
</dbReference>
<keyword evidence="4" id="KW-0862">Zinc</keyword>
<dbReference type="InterPro" id="IPR050274">
    <property type="entry name" value="Nuclear_hormone_rcpt_NR2"/>
</dbReference>
<evidence type="ECO:0000256" key="8">
    <source>
        <dbReference type="ARBA" id="ARBA00023170"/>
    </source>
</evidence>
<dbReference type="SMART" id="SM00399">
    <property type="entry name" value="ZnF_C4"/>
    <property type="match status" value="1"/>
</dbReference>
<keyword evidence="13" id="KW-1185">Reference proteome</keyword>
<sequence length="541" mass="63336">MNPGFVLIGTRHQGVLVLFLRELMLLHRFNPMSPSFTVRDVTTVQCEGVNRLSKGSISTIEEHLEYKTTAAYAPLGVTGVNYRLLNIPCGVCGDRSTGKHYGVYSCDGCSGFFKRSIHKNRSYTCKASGNLKGKCTIDRHHRNHCRACRLNKCFLAQMNEESVQHERGPRKTNNTNNHSNNHSNNKHFLSTIKSTIESINKSNDDYPLNLSMNHNHLITNNNIDFNDRIKNQYPINKSLKWNPLNIAPNVLYEKYNLKLLIKLLNHFDINKQTLNDLMNNNHHHNNKINQYDFNNQLKINQYTMNIDQQYQYKNNIDYLLLNNWLLTIFQSSDIIKNGESQLTTDYYLNLYKHLKEAFLSKVNNPLVSVNQDNNHLDLNTNLYLENKTMKHTTQMNWIDFIKLNEWNKTEIGIQIMMNMIKWILNHYLIDNINIEDNRNKIDLSNTNWIFLFYIHVMEYINHNFDDKHTIWCPSRNENPKPNHLNESNDVFINPILSNMLNIDDSLNVGISLIQYLIDFNLNKEESECVKFKIFTENNLGE</sequence>
<evidence type="ECO:0000256" key="6">
    <source>
        <dbReference type="ARBA" id="ARBA00023125"/>
    </source>
</evidence>
<dbReference type="Proteomes" id="UP000279833">
    <property type="component" value="Unassembled WGS sequence"/>
</dbReference>
<keyword evidence="2" id="KW-0479">Metal-binding</keyword>
<dbReference type="Gene3D" id="3.30.50.10">
    <property type="entry name" value="Erythroid Transcription Factor GATA-1, subunit A"/>
    <property type="match status" value="1"/>
</dbReference>
<evidence type="ECO:0000256" key="1">
    <source>
        <dbReference type="ARBA" id="ARBA00005993"/>
    </source>
</evidence>
<keyword evidence="9" id="KW-0539">Nucleus</keyword>